<dbReference type="Proteomes" id="UP000295221">
    <property type="component" value="Unassembled WGS sequence"/>
</dbReference>
<evidence type="ECO:0000313" key="2">
    <source>
        <dbReference type="Proteomes" id="UP000295221"/>
    </source>
</evidence>
<dbReference type="RefSeq" id="WP_132431241.1">
    <property type="nucleotide sequence ID" value="NZ_SLWK01000001.1"/>
</dbReference>
<dbReference type="PANTHER" id="PTHR35866">
    <property type="entry name" value="PUTATIVE-RELATED"/>
    <property type="match status" value="1"/>
</dbReference>
<accession>A0A4R2GMV4</accession>
<reference evidence="1 2" key="1">
    <citation type="submission" date="2019-03" db="EMBL/GenBank/DDBJ databases">
        <title>Genomic Encyclopedia of Type Strains, Phase IV (KMG-IV): sequencing the most valuable type-strain genomes for metagenomic binning, comparative biology and taxonomic classification.</title>
        <authorList>
            <person name="Goeker M."/>
        </authorList>
    </citation>
    <scope>NUCLEOTIDE SEQUENCE [LARGE SCALE GENOMIC DNA]</scope>
    <source>
        <strain evidence="1 2">DSM 24179</strain>
    </source>
</reference>
<dbReference type="InterPro" id="IPR005358">
    <property type="entry name" value="Puta_zinc/iron-chelating_dom"/>
</dbReference>
<dbReference type="OrthoDB" id="665764at2"/>
<dbReference type="PANTHER" id="PTHR35866:SF1">
    <property type="entry name" value="YKGJ FAMILY CYSTEINE CLUSTER PROTEIN"/>
    <property type="match status" value="1"/>
</dbReference>
<keyword evidence="2" id="KW-1185">Reference proteome</keyword>
<evidence type="ECO:0000313" key="1">
    <source>
        <dbReference type="EMBL" id="TCO10612.1"/>
    </source>
</evidence>
<organism evidence="1 2">
    <name type="scientific">Natronoflexus pectinivorans</name>
    <dbReference type="NCBI Taxonomy" id="682526"/>
    <lineage>
        <taxon>Bacteria</taxon>
        <taxon>Pseudomonadati</taxon>
        <taxon>Bacteroidota</taxon>
        <taxon>Bacteroidia</taxon>
        <taxon>Marinilabiliales</taxon>
        <taxon>Marinilabiliaceae</taxon>
        <taxon>Natronoflexus</taxon>
    </lineage>
</organism>
<sequence>MAEEERSFLEKFKEVSQNKSRDNQLFLERLRKKRPVKLDETVEGFHNAAFEKIDCLSCANCCKTTSPIIIDRDIDRIAKRLKMKPSQMIDAYLILDEEGDYVFKSAPCPFLMPDNYCMIYEDRPRACREYPHTNRKRFYQILKLTWRNTLFCPAVLDVVENLKNHYGNK</sequence>
<dbReference type="AlphaFoldDB" id="A0A4R2GMV4"/>
<dbReference type="Pfam" id="PF03692">
    <property type="entry name" value="CxxCxxCC"/>
    <property type="match status" value="1"/>
</dbReference>
<name>A0A4R2GMV4_9BACT</name>
<comment type="caution">
    <text evidence="1">The sequence shown here is derived from an EMBL/GenBank/DDBJ whole genome shotgun (WGS) entry which is preliminary data.</text>
</comment>
<evidence type="ECO:0008006" key="3">
    <source>
        <dbReference type="Google" id="ProtNLM"/>
    </source>
</evidence>
<gene>
    <name evidence="1" type="ORF">EV194_101242</name>
</gene>
<protein>
    <recommendedName>
        <fullName evidence="3">Fe-S-cluster containining protein</fullName>
    </recommendedName>
</protein>
<proteinExistence type="predicted"/>
<dbReference type="EMBL" id="SLWK01000001">
    <property type="protein sequence ID" value="TCO10612.1"/>
    <property type="molecule type" value="Genomic_DNA"/>
</dbReference>